<proteinExistence type="predicted"/>
<protein>
    <recommendedName>
        <fullName evidence="3">Minor capsid protein</fullName>
    </recommendedName>
</protein>
<dbReference type="AlphaFoldDB" id="A0AAQ1MFD8"/>
<reference evidence="2" key="1">
    <citation type="submission" date="2016-11" db="EMBL/GenBank/DDBJ databases">
        <authorList>
            <person name="Jaros S."/>
            <person name="Januszkiewicz K."/>
            <person name="Wedrychowicz H."/>
        </authorList>
    </citation>
    <scope>NUCLEOTIDE SEQUENCE [LARGE SCALE GENOMIC DNA]</scope>
    <source>
        <strain evidence="2">DSM 4029</strain>
    </source>
</reference>
<evidence type="ECO:0008006" key="3">
    <source>
        <dbReference type="Google" id="ProtNLM"/>
    </source>
</evidence>
<dbReference type="Proteomes" id="UP000184089">
    <property type="component" value="Unassembled WGS sequence"/>
</dbReference>
<comment type="caution">
    <text evidence="1">The sequence shown here is derived from an EMBL/GenBank/DDBJ whole genome shotgun (WGS) entry which is preliminary data.</text>
</comment>
<sequence>MGAKAKIELDLSAIRGMEQQVVEVAEETMEVLHQDLVASAVMPYDQGDMQNNETFVVAAAEGDEARATLVTGSPQARRLYYHPEYNFQTVNNANAGAEWLEAYISGDKTGLAPETFAKLLKERLGNA</sequence>
<evidence type="ECO:0000313" key="1">
    <source>
        <dbReference type="EMBL" id="SHG50707.1"/>
    </source>
</evidence>
<gene>
    <name evidence="1" type="ORF">SAMN05444424_2598</name>
</gene>
<accession>A0AAQ1MFD8</accession>
<organism evidence="1 2">
    <name type="scientific">Bittarella massiliensis</name>
    <name type="common">ex Durand et al. 2017</name>
    <dbReference type="NCBI Taxonomy" id="1720313"/>
    <lineage>
        <taxon>Bacteria</taxon>
        <taxon>Bacillati</taxon>
        <taxon>Bacillota</taxon>
        <taxon>Clostridia</taxon>
        <taxon>Eubacteriales</taxon>
        <taxon>Oscillospiraceae</taxon>
        <taxon>Bittarella (ex Durand et al. 2017)</taxon>
    </lineage>
</organism>
<dbReference type="EMBL" id="FQVY01000004">
    <property type="protein sequence ID" value="SHG50707.1"/>
    <property type="molecule type" value="Genomic_DNA"/>
</dbReference>
<evidence type="ECO:0000313" key="2">
    <source>
        <dbReference type="Proteomes" id="UP000184089"/>
    </source>
</evidence>
<dbReference type="RefSeq" id="WP_021660804.1">
    <property type="nucleotide sequence ID" value="NZ_FQVY01000004.1"/>
</dbReference>
<name>A0AAQ1MFD8_9FIRM</name>